<keyword evidence="3" id="KW-0645">Protease</keyword>
<dbReference type="RefSeq" id="WP_262595584.1">
    <property type="nucleotide sequence ID" value="NZ_CP103300.1"/>
</dbReference>
<evidence type="ECO:0000259" key="2">
    <source>
        <dbReference type="Pfam" id="PF00648"/>
    </source>
</evidence>
<feature type="signal peptide" evidence="1">
    <location>
        <begin position="1"/>
        <end position="18"/>
    </location>
</feature>
<keyword evidence="3" id="KW-0378">Hydrolase</keyword>
<name>A0ABY6GN71_9GAMM</name>
<dbReference type="InterPro" id="IPR018247">
    <property type="entry name" value="EF_Hand_1_Ca_BS"/>
</dbReference>
<dbReference type="EMBL" id="CP103300">
    <property type="protein sequence ID" value="UYM14182.1"/>
    <property type="molecule type" value="Genomic_DNA"/>
</dbReference>
<protein>
    <submittedName>
        <fullName evidence="3">C2 family cysteine protease</fullName>
    </submittedName>
</protein>
<dbReference type="GO" id="GO:0006508">
    <property type="term" value="P:proteolysis"/>
    <property type="evidence" value="ECO:0007669"/>
    <property type="project" value="UniProtKB-KW"/>
</dbReference>
<dbReference type="InterPro" id="IPR001300">
    <property type="entry name" value="Peptidase_C2_calpain_cat"/>
</dbReference>
<dbReference type="Pfam" id="PF00648">
    <property type="entry name" value="Peptidase_C2"/>
    <property type="match status" value="1"/>
</dbReference>
<proteinExistence type="predicted"/>
<keyword evidence="4" id="KW-1185">Reference proteome</keyword>
<feature type="chain" id="PRO_5045543640" evidence="1">
    <location>
        <begin position="19"/>
        <end position="473"/>
    </location>
</feature>
<dbReference type="InterPro" id="IPR038765">
    <property type="entry name" value="Papain-like_cys_pep_sf"/>
</dbReference>
<dbReference type="GO" id="GO:0008233">
    <property type="term" value="F:peptidase activity"/>
    <property type="evidence" value="ECO:0007669"/>
    <property type="project" value="UniProtKB-KW"/>
</dbReference>
<evidence type="ECO:0000313" key="3">
    <source>
        <dbReference type="EMBL" id="UYM14182.1"/>
    </source>
</evidence>
<accession>A0ABY6GN71</accession>
<organism evidence="3 4">
    <name type="scientific">Endozoicomonas euniceicola</name>
    <dbReference type="NCBI Taxonomy" id="1234143"/>
    <lineage>
        <taxon>Bacteria</taxon>
        <taxon>Pseudomonadati</taxon>
        <taxon>Pseudomonadota</taxon>
        <taxon>Gammaproteobacteria</taxon>
        <taxon>Oceanospirillales</taxon>
        <taxon>Endozoicomonadaceae</taxon>
        <taxon>Endozoicomonas</taxon>
    </lineage>
</organism>
<evidence type="ECO:0000256" key="1">
    <source>
        <dbReference type="SAM" id="SignalP"/>
    </source>
</evidence>
<gene>
    <name evidence="3" type="ORF">NX720_14845</name>
</gene>
<dbReference type="Proteomes" id="UP001163255">
    <property type="component" value="Chromosome"/>
</dbReference>
<keyword evidence="1" id="KW-0732">Signal</keyword>
<feature type="domain" description="Calpain catalytic" evidence="2">
    <location>
        <begin position="148"/>
        <end position="350"/>
    </location>
</feature>
<dbReference type="PROSITE" id="PS00018">
    <property type="entry name" value="EF_HAND_1"/>
    <property type="match status" value="1"/>
</dbReference>
<reference evidence="3" key="1">
    <citation type="submission" date="2022-10" db="EMBL/GenBank/DDBJ databases">
        <title>Completed Genome Sequence of two octocoral isolated bacterium, Endozoicomonas euniceicola EF212T and Endozoicomonas gorgoniicola PS125T.</title>
        <authorList>
            <person name="Chiou Y.-J."/>
            <person name="Chen Y.-H."/>
        </authorList>
    </citation>
    <scope>NUCLEOTIDE SEQUENCE</scope>
    <source>
        <strain evidence="3">EF212</strain>
    </source>
</reference>
<dbReference type="SUPFAM" id="SSF54001">
    <property type="entry name" value="Cysteine proteinases"/>
    <property type="match status" value="1"/>
</dbReference>
<evidence type="ECO:0000313" key="4">
    <source>
        <dbReference type="Proteomes" id="UP001163255"/>
    </source>
</evidence>
<sequence>MKKWSFFLIILMSTLALAENSEFKATHDTALKHLNMIMNSYDTDEDKLLSYPELLEAYHAPYLSNETYETIQFLLVNFNQLQYPGTIGINEYSIEMEKQNGHFLEIKGDSHEGKDEDKDHKFWLDWLSLDDHKAFSEQYLKLFPNGLGSITPRNIIQNKYDDCVLIAALASLASSQTGKRVIFNYFKDFQQDDVVIKFPGFEGQTFHLPVKSTDTFAAKSRDYALWPEIIESAMARVLEIMKHTPRNINILKLRHSNKYTLDAVCYFKAFIILTKTTFVHFITYLNNNNKKKLHELLKILMRSGGIATLSKETDNDPYHSLRDLSKKHAYAIIKYEPETKILTLKDPYGFSRVKRKTNSFEIYPNAIIETIFNFDPYKGTTKIYSLATAFNMIEQISNRTDATPSEKIHASVLKTTLTTKVDMDKVDYASLVENPEEVPILSGEFRISLDEAVEHFDTFFMSASNGSESHTEK</sequence>